<proteinExistence type="predicted"/>
<name>A0A0G0SCN5_9BACT</name>
<comment type="caution">
    <text evidence="1">The sequence shown here is derived from an EMBL/GenBank/DDBJ whole genome shotgun (WGS) entry which is preliminary data.</text>
</comment>
<organism evidence="1 2">
    <name type="scientific">Candidatus Falkowbacteria bacterium GW2011_GWF2_39_8</name>
    <dbReference type="NCBI Taxonomy" id="1618642"/>
    <lineage>
        <taxon>Bacteria</taxon>
        <taxon>Candidatus Falkowiibacteriota</taxon>
    </lineage>
</organism>
<accession>A0A0G0SCN5</accession>
<evidence type="ECO:0000313" key="2">
    <source>
        <dbReference type="Proteomes" id="UP000034137"/>
    </source>
</evidence>
<evidence type="ECO:0000313" key="1">
    <source>
        <dbReference type="EMBL" id="KKR32505.1"/>
    </source>
</evidence>
<gene>
    <name evidence="1" type="ORF">UT64_C0032G0019</name>
</gene>
<dbReference type="Proteomes" id="UP000034137">
    <property type="component" value="Unassembled WGS sequence"/>
</dbReference>
<dbReference type="AlphaFoldDB" id="A0A0G0SCN5"/>
<sequence length="68" mass="7890">MAKKQVTFDCISPGPFIYIKEEYVKLAEPFFYKDREVNVVKISDGIPDFFAPKFYVIVDEEQVMSTTS</sequence>
<reference evidence="1 2" key="1">
    <citation type="journal article" date="2015" name="Nature">
        <title>rRNA introns, odd ribosomes, and small enigmatic genomes across a large radiation of phyla.</title>
        <authorList>
            <person name="Brown C.T."/>
            <person name="Hug L.A."/>
            <person name="Thomas B.C."/>
            <person name="Sharon I."/>
            <person name="Castelle C.J."/>
            <person name="Singh A."/>
            <person name="Wilkins M.J."/>
            <person name="Williams K.H."/>
            <person name="Banfield J.F."/>
        </authorList>
    </citation>
    <scope>NUCLEOTIDE SEQUENCE [LARGE SCALE GENOMIC DNA]</scope>
</reference>
<protein>
    <submittedName>
        <fullName evidence="1">Uncharacterized protein</fullName>
    </submittedName>
</protein>
<dbReference type="EMBL" id="LBXO01000032">
    <property type="protein sequence ID" value="KKR32505.1"/>
    <property type="molecule type" value="Genomic_DNA"/>
</dbReference>